<feature type="region of interest" description="Disordered" evidence="3">
    <location>
        <begin position="20"/>
        <end position="66"/>
    </location>
</feature>
<comment type="caution">
    <text evidence="6">The sequence shown here is derived from an EMBL/GenBank/DDBJ whole genome shotgun (WGS) entry which is preliminary data.</text>
</comment>
<dbReference type="AlphaFoldDB" id="Q4STF6"/>
<reference evidence="6" key="1">
    <citation type="journal article" date="2004" name="Nature">
        <title>Genome duplication in the teleost fish Tetraodon nigroviridis reveals the early vertebrate proto-karyotype.</title>
        <authorList>
            <person name="Jaillon O."/>
            <person name="Aury J.-M."/>
            <person name="Brunet F."/>
            <person name="Petit J.-L."/>
            <person name="Stange-Thomann N."/>
            <person name="Mauceli E."/>
            <person name="Bouneau L."/>
            <person name="Fischer C."/>
            <person name="Ozouf-Costaz C."/>
            <person name="Bernot A."/>
            <person name="Nicaud S."/>
            <person name="Jaffe D."/>
            <person name="Fisher S."/>
            <person name="Lutfalla G."/>
            <person name="Dossat C."/>
            <person name="Segurens B."/>
            <person name="Dasilva C."/>
            <person name="Salanoubat M."/>
            <person name="Levy M."/>
            <person name="Boudet N."/>
            <person name="Castellano S."/>
            <person name="Anthouard V."/>
            <person name="Jubin C."/>
            <person name="Castelli V."/>
            <person name="Katinka M."/>
            <person name="Vacherie B."/>
            <person name="Biemont C."/>
            <person name="Skalli Z."/>
            <person name="Cattolico L."/>
            <person name="Poulain J."/>
            <person name="De Berardinis V."/>
            <person name="Cruaud C."/>
            <person name="Duprat S."/>
            <person name="Brottier P."/>
            <person name="Coutanceau J.-P."/>
            <person name="Gouzy J."/>
            <person name="Parra G."/>
            <person name="Lardier G."/>
            <person name="Chapple C."/>
            <person name="McKernan K.J."/>
            <person name="McEwan P."/>
            <person name="Bosak S."/>
            <person name="Kellis M."/>
            <person name="Volff J.-N."/>
            <person name="Guigo R."/>
            <person name="Zody M.C."/>
            <person name="Mesirov J."/>
            <person name="Lindblad-Toh K."/>
            <person name="Birren B."/>
            <person name="Nusbaum C."/>
            <person name="Kahn D."/>
            <person name="Robinson-Rechavi M."/>
            <person name="Laudet V."/>
            <person name="Schachter V."/>
            <person name="Quetier F."/>
            <person name="Saurin W."/>
            <person name="Scarpelli C."/>
            <person name="Wincker P."/>
            <person name="Lander E.S."/>
            <person name="Weissenbach J."/>
            <person name="Roest Crollius H."/>
        </authorList>
    </citation>
    <scope>NUCLEOTIDE SEQUENCE [LARGE SCALE GENOMIC DNA]</scope>
</reference>
<dbReference type="InterPro" id="IPR033768">
    <property type="entry name" value="Hydin_ADK"/>
</dbReference>
<dbReference type="Gene3D" id="2.60.40.10">
    <property type="entry name" value="Immunoglobulins"/>
    <property type="match status" value="1"/>
</dbReference>
<dbReference type="EMBL" id="CAAE01014235">
    <property type="protein sequence ID" value="CAF96076.1"/>
    <property type="molecule type" value="Genomic_DNA"/>
</dbReference>
<proteinExistence type="predicted"/>
<evidence type="ECO:0000313" key="6">
    <source>
        <dbReference type="EMBL" id="CAF96076.1"/>
    </source>
</evidence>
<sequence>MAGGGEAGVDLSRKFVSEAELEKRRQKRQEEWEKVRKPDDPEQAPEEEYDPRSLYERLQEQKEKKQEEFEEQFKFKNMVRGLDQDETNFLDEVSRQQYLLEKQTRDEEMQELLEYRISFYAIALVKQAPARSHKEPEKKAAAKHLAAEPKTSHRSQAHLLAGAVKRRSSSVTSESSKKQILEVTTSEDTTANADASGGECHEQQDGGGDDAPTAASQTTRTFSSLLRSSPGALHLPSAAVCVGVLPGLCVYSSSSDSDSSSDSEDYVLDLGYVIPGQVLTGVLNVTNSGSVPLSLSANTKCLAGTGFSVEFERVKNLPCGVTHAFTASHGGRMQVQLCAVLTQPTIAVSTDTLQFDTLQCGMCQIKPIWLNNDGFVTCHWNMSEEVKPLKKVAYSRRLILCVDDSPLQTFLTACGQAVEPQLQFCPSVLEFGACLPSSTEAEAEVTVKNLSSFPVEFYSLELDKAYLEEEKVECWLQLTGYKRCSDGPLSPRGRGSSTMLELLTPGPSADREDEHRGSAIIVYGAPLTDTSSVAVAIANHYEAVWLTIDGVVTDALINGTSPVSLKARELYESAVAKNDEKKTTEAEVKKKEEAEKEVQWLRSLDDDQCHGLPNDVKTNIVQQHVAKLRQKKLRDLERHAKEKEEKMKKLKEEELLKAKKAAKKDSKEPPKKKSTAEMKELEVDERQALFAAYEKSCEQVKHILQHWDLAHGLLLVPLPDNGSSLVHRESATRRQIPAAKTSARTRDKTMSAESSKTPTLSADTVFAIPHIEINVNEEEHLRMDEFLKNASLPPPDQVRFPSLHCFVLELDCILSPFG</sequence>
<dbReference type="GO" id="GO:0005634">
    <property type="term" value="C:nucleus"/>
    <property type="evidence" value="ECO:0007669"/>
    <property type="project" value="UniProtKB-SubCell"/>
</dbReference>
<keyword evidence="2" id="KW-0539">Nucleus</keyword>
<comment type="subcellular location">
    <subcellularLocation>
        <location evidence="1">Nucleus</location>
    </subcellularLocation>
</comment>
<dbReference type="Pfam" id="PF17213">
    <property type="entry name" value="Hydin_ADK"/>
    <property type="match status" value="1"/>
</dbReference>
<dbReference type="PANTHER" id="PTHR13495">
    <property type="entry name" value="NEFA-INTERACTING NUCLEAR PROTEIN NIP30"/>
    <property type="match status" value="1"/>
</dbReference>
<evidence type="ECO:0000256" key="1">
    <source>
        <dbReference type="ARBA" id="ARBA00004123"/>
    </source>
</evidence>
<reference evidence="6" key="2">
    <citation type="submission" date="2004-02" db="EMBL/GenBank/DDBJ databases">
        <authorList>
            <consortium name="Genoscope"/>
            <consortium name="Whitehead Institute Centre for Genome Research"/>
        </authorList>
    </citation>
    <scope>NUCLEOTIDE SEQUENCE</scope>
</reference>
<dbReference type="OrthoDB" id="75807at2759"/>
<dbReference type="Pfam" id="PF10187">
    <property type="entry name" value="FAM192A_Fyv6_N"/>
    <property type="match status" value="1"/>
</dbReference>
<feature type="region of interest" description="Disordered" evidence="3">
    <location>
        <begin position="727"/>
        <end position="758"/>
    </location>
</feature>
<feature type="compositionally biased region" description="Basic and acidic residues" evidence="3">
    <location>
        <begin position="50"/>
        <end position="66"/>
    </location>
</feature>
<feature type="domain" description="FAM192A/Fyv6 N-terminal" evidence="4">
    <location>
        <begin position="15"/>
        <end position="116"/>
    </location>
</feature>
<feature type="domain" description="Hydin adenylate kinase-like" evidence="5">
    <location>
        <begin position="519"/>
        <end position="668"/>
    </location>
</feature>
<evidence type="ECO:0000256" key="3">
    <source>
        <dbReference type="SAM" id="MobiDB-lite"/>
    </source>
</evidence>
<dbReference type="KEGG" id="tng:GSTEN00012976G001"/>
<feature type="compositionally biased region" description="Basic and acidic residues" evidence="3">
    <location>
        <begin position="132"/>
        <end position="151"/>
    </location>
</feature>
<evidence type="ECO:0000256" key="2">
    <source>
        <dbReference type="ARBA" id="ARBA00023242"/>
    </source>
</evidence>
<evidence type="ECO:0000259" key="5">
    <source>
        <dbReference type="Pfam" id="PF17213"/>
    </source>
</evidence>
<protein>
    <submittedName>
        <fullName evidence="6">(spotted green pufferfish) hypothetical protein</fullName>
    </submittedName>
</protein>
<name>Q4STF6_TETNG</name>
<dbReference type="InterPro" id="IPR039845">
    <property type="entry name" value="FAM192A"/>
</dbReference>
<feature type="compositionally biased region" description="Polar residues" evidence="3">
    <location>
        <begin position="182"/>
        <end position="193"/>
    </location>
</feature>
<dbReference type="InterPro" id="IPR013783">
    <property type="entry name" value="Ig-like_fold"/>
</dbReference>
<organism evidence="6">
    <name type="scientific">Tetraodon nigroviridis</name>
    <name type="common">Spotted green pufferfish</name>
    <name type="synonym">Chelonodon nigroviridis</name>
    <dbReference type="NCBI Taxonomy" id="99883"/>
    <lineage>
        <taxon>Eukaryota</taxon>
        <taxon>Metazoa</taxon>
        <taxon>Chordata</taxon>
        <taxon>Craniata</taxon>
        <taxon>Vertebrata</taxon>
        <taxon>Euteleostomi</taxon>
        <taxon>Actinopterygii</taxon>
        <taxon>Neopterygii</taxon>
        <taxon>Teleostei</taxon>
        <taxon>Neoteleostei</taxon>
        <taxon>Acanthomorphata</taxon>
        <taxon>Eupercaria</taxon>
        <taxon>Tetraodontiformes</taxon>
        <taxon>Tetradontoidea</taxon>
        <taxon>Tetraodontidae</taxon>
        <taxon>Tetraodon</taxon>
    </lineage>
</organism>
<feature type="compositionally biased region" description="Basic and acidic residues" evidence="3">
    <location>
        <begin position="20"/>
        <end position="40"/>
    </location>
</feature>
<gene>
    <name evidence="6" type="ORF">GSTENG00012976001</name>
</gene>
<accession>Q4STF6</accession>
<feature type="region of interest" description="Disordered" evidence="3">
    <location>
        <begin position="131"/>
        <end position="222"/>
    </location>
</feature>
<evidence type="ECO:0000259" key="4">
    <source>
        <dbReference type="Pfam" id="PF10187"/>
    </source>
</evidence>
<dbReference type="InterPro" id="IPR019331">
    <property type="entry name" value="FAM192A/Fyv6_N"/>
</dbReference>
<feature type="region of interest" description="Disordered" evidence="3">
    <location>
        <begin position="658"/>
        <end position="678"/>
    </location>
</feature>
<dbReference type="PANTHER" id="PTHR13495:SF0">
    <property type="entry name" value="PSME3-INTERACTING PROTEIN"/>
    <property type="match status" value="1"/>
</dbReference>